<dbReference type="EMBL" id="MAPZ01000011">
    <property type="protein sequence ID" value="OBY11734.1"/>
    <property type="molecule type" value="Genomic_DNA"/>
</dbReference>
<accession>A0A174FF17</accession>
<dbReference type="Proteomes" id="UP000092714">
    <property type="component" value="Unassembled WGS sequence"/>
</dbReference>
<gene>
    <name evidence="1" type="ORF">CP373A1_04940</name>
</gene>
<sequence length="108" mass="12150">MDKNMFDCRTSSDELSSLFESQTCPQKPCVDPVTKELSTLSEELCDMRVTLAETKANLLFLTQVLCNSGCINETEKFLLLSLDKQVKGLNCHVADSRCAVDRLYDLLH</sequence>
<proteinExistence type="predicted"/>
<protein>
    <submittedName>
        <fullName evidence="1">Uncharacterized protein</fullName>
    </submittedName>
</protein>
<dbReference type="RefSeq" id="WP_055184838.1">
    <property type="nucleotide sequence ID" value="NZ_CABJAZ010000007.1"/>
</dbReference>
<evidence type="ECO:0000313" key="1">
    <source>
        <dbReference type="EMBL" id="OBY11734.1"/>
    </source>
</evidence>
<reference evidence="1 2" key="1">
    <citation type="submission" date="2016-06" db="EMBL/GenBank/DDBJ databases">
        <authorList>
            <person name="Kjaerup R.B."/>
            <person name="Dalgaard T.S."/>
            <person name="Juul-Madsen H.R."/>
        </authorList>
    </citation>
    <scope>NUCLEOTIDE SEQUENCE [LARGE SCALE GENOMIC DNA]</scope>
    <source>
        <strain evidence="1 2">373-A1</strain>
    </source>
</reference>
<evidence type="ECO:0000313" key="2">
    <source>
        <dbReference type="Proteomes" id="UP000092714"/>
    </source>
</evidence>
<comment type="caution">
    <text evidence="1">The sequence shown here is derived from an EMBL/GenBank/DDBJ whole genome shotgun (WGS) entry which is preliminary data.</text>
</comment>
<dbReference type="AlphaFoldDB" id="A0A174FF17"/>
<name>A0A174FF17_9CLOT</name>
<organism evidence="1 2">
    <name type="scientific">Clostridium paraputrificum</name>
    <dbReference type="NCBI Taxonomy" id="29363"/>
    <lineage>
        <taxon>Bacteria</taxon>
        <taxon>Bacillati</taxon>
        <taxon>Bacillota</taxon>
        <taxon>Clostridia</taxon>
        <taxon>Eubacteriales</taxon>
        <taxon>Clostridiaceae</taxon>
        <taxon>Clostridium</taxon>
    </lineage>
</organism>
<keyword evidence="2" id="KW-1185">Reference proteome</keyword>